<dbReference type="PANTHER" id="PTHR41694">
    <property type="entry name" value="ENDOGENOUS RETROVIRUS GROUP K MEMBER POL PROTEIN"/>
    <property type="match status" value="1"/>
</dbReference>
<organism evidence="8 9">
    <name type="scientific">Chordeiles acutipennis</name>
    <name type="common">Lesser nighthawk</name>
    <name type="synonym">Caprimulgus acutipennis</name>
    <dbReference type="NCBI Taxonomy" id="118183"/>
    <lineage>
        <taxon>Eukaryota</taxon>
        <taxon>Metazoa</taxon>
        <taxon>Chordata</taxon>
        <taxon>Craniata</taxon>
        <taxon>Vertebrata</taxon>
        <taxon>Euteleostomi</taxon>
        <taxon>Archelosauria</taxon>
        <taxon>Archosauria</taxon>
        <taxon>Dinosauria</taxon>
        <taxon>Saurischia</taxon>
        <taxon>Theropoda</taxon>
        <taxon>Coelurosauria</taxon>
        <taxon>Aves</taxon>
        <taxon>Neognathae</taxon>
        <taxon>Neoaves</taxon>
        <taxon>Strisores</taxon>
        <taxon>Caprimulgiformes</taxon>
        <taxon>Caprimulgidae</taxon>
        <taxon>Chordeilinae</taxon>
        <taxon>Chordeiles</taxon>
    </lineage>
</organism>
<evidence type="ECO:0000256" key="6">
    <source>
        <dbReference type="ARBA" id="ARBA00022918"/>
    </source>
</evidence>
<dbReference type="OrthoDB" id="9359997at2759"/>
<keyword evidence="2" id="KW-0548">Nucleotidyltransferase</keyword>
<dbReference type="InterPro" id="IPR036397">
    <property type="entry name" value="RNaseH_sf"/>
</dbReference>
<keyword evidence="4" id="KW-0255">Endonuclease</keyword>
<feature type="domain" description="Integrase catalytic" evidence="7">
    <location>
        <begin position="1"/>
        <end position="54"/>
    </location>
</feature>
<evidence type="ECO:0000256" key="5">
    <source>
        <dbReference type="ARBA" id="ARBA00022801"/>
    </source>
</evidence>
<dbReference type="PROSITE" id="PS50994">
    <property type="entry name" value="INTEGRASE"/>
    <property type="match status" value="1"/>
</dbReference>
<keyword evidence="6" id="KW-0695">RNA-directed DNA polymerase</keyword>
<dbReference type="InterPro" id="IPR012337">
    <property type="entry name" value="RNaseH-like_sf"/>
</dbReference>
<dbReference type="GO" id="GO:0016787">
    <property type="term" value="F:hydrolase activity"/>
    <property type="evidence" value="ECO:0007669"/>
    <property type="project" value="UniProtKB-KW"/>
</dbReference>
<evidence type="ECO:0000313" key="9">
    <source>
        <dbReference type="Proteomes" id="UP000568556"/>
    </source>
</evidence>
<dbReference type="PANTHER" id="PTHR41694:SF3">
    <property type="entry name" value="RNA-DIRECTED DNA POLYMERASE-RELATED"/>
    <property type="match status" value="1"/>
</dbReference>
<keyword evidence="9" id="KW-1185">Reference proteome</keyword>
<evidence type="ECO:0000256" key="4">
    <source>
        <dbReference type="ARBA" id="ARBA00022759"/>
    </source>
</evidence>
<keyword evidence="5" id="KW-0378">Hydrolase</keyword>
<comment type="caution">
    <text evidence="8">The sequence shown here is derived from an EMBL/GenBank/DDBJ whole genome shotgun (WGS) entry which is preliminary data.</text>
</comment>
<dbReference type="GO" id="GO:0015074">
    <property type="term" value="P:DNA integration"/>
    <property type="evidence" value="ECO:0007669"/>
    <property type="project" value="InterPro"/>
</dbReference>
<evidence type="ECO:0000313" key="8">
    <source>
        <dbReference type="EMBL" id="NXL68886.1"/>
    </source>
</evidence>
<dbReference type="Pfam" id="PF00665">
    <property type="entry name" value="rve"/>
    <property type="match status" value="1"/>
</dbReference>
<proteinExistence type="predicted"/>
<feature type="non-terminal residue" evidence="8">
    <location>
        <position position="1"/>
    </location>
</feature>
<keyword evidence="1" id="KW-0808">Transferase</keyword>
<dbReference type="InterPro" id="IPR001584">
    <property type="entry name" value="Integrase_cat-core"/>
</dbReference>
<gene>
    <name evidence="8" type="primary">Ervk18_1</name>
    <name evidence="8" type="ORF">CHOACU_R15145</name>
</gene>
<evidence type="ECO:0000259" key="7">
    <source>
        <dbReference type="PROSITE" id="PS50994"/>
    </source>
</evidence>
<protein>
    <submittedName>
        <fullName evidence="8">POK18 protein</fullName>
    </submittedName>
</protein>
<dbReference type="Proteomes" id="UP000568556">
    <property type="component" value="Unassembled WGS sequence"/>
</dbReference>
<dbReference type="GO" id="GO:0003964">
    <property type="term" value="F:RNA-directed DNA polymerase activity"/>
    <property type="evidence" value="ECO:0007669"/>
    <property type="project" value="UniProtKB-KW"/>
</dbReference>
<dbReference type="EMBL" id="VXAQ01005039">
    <property type="protein sequence ID" value="NXL68886.1"/>
    <property type="molecule type" value="Genomic_DNA"/>
</dbReference>
<reference evidence="8 9" key="1">
    <citation type="submission" date="2019-09" db="EMBL/GenBank/DDBJ databases">
        <title>Bird 10,000 Genomes (B10K) Project - Family phase.</title>
        <authorList>
            <person name="Zhang G."/>
        </authorList>
    </citation>
    <scope>NUCLEOTIDE SEQUENCE [LARGE SCALE GENOMIC DNA]</scope>
    <source>
        <strain evidence="8">B10K-DU-008-62</strain>
        <tissue evidence="8">Mixed tissue sample</tissue>
    </source>
</reference>
<feature type="non-terminal residue" evidence="8">
    <location>
        <position position="54"/>
    </location>
</feature>
<accession>A0A7L0UP75</accession>
<evidence type="ECO:0000256" key="3">
    <source>
        <dbReference type="ARBA" id="ARBA00022722"/>
    </source>
</evidence>
<dbReference type="SUPFAM" id="SSF53098">
    <property type="entry name" value="Ribonuclease H-like"/>
    <property type="match status" value="1"/>
</dbReference>
<name>A0A7L0UP75_CHOAC</name>
<dbReference type="GO" id="GO:0035613">
    <property type="term" value="F:RNA stem-loop binding"/>
    <property type="evidence" value="ECO:0007669"/>
    <property type="project" value="TreeGrafter"/>
</dbReference>
<keyword evidence="3" id="KW-0540">Nuclease</keyword>
<dbReference type="Gene3D" id="3.30.420.10">
    <property type="entry name" value="Ribonuclease H-like superfamily/Ribonuclease H"/>
    <property type="match status" value="1"/>
</dbReference>
<evidence type="ECO:0000256" key="2">
    <source>
        <dbReference type="ARBA" id="ARBA00022695"/>
    </source>
</evidence>
<dbReference type="GO" id="GO:0004519">
    <property type="term" value="F:endonuclease activity"/>
    <property type="evidence" value="ECO:0007669"/>
    <property type="project" value="UniProtKB-KW"/>
</dbReference>
<sequence>FAVMGVPSQLKTDNGPAYVSRSFAQFCQQWGVKHITGIPHSPTGQAIIERAHQV</sequence>
<dbReference type="AlphaFoldDB" id="A0A7L0UP75"/>
<evidence type="ECO:0000256" key="1">
    <source>
        <dbReference type="ARBA" id="ARBA00022679"/>
    </source>
</evidence>